<evidence type="ECO:0000256" key="1">
    <source>
        <dbReference type="ARBA" id="ARBA00022729"/>
    </source>
</evidence>
<dbReference type="EMBL" id="MAYH01000034">
    <property type="protein sequence ID" value="OCA70693.1"/>
    <property type="molecule type" value="Genomic_DNA"/>
</dbReference>
<dbReference type="InterPro" id="IPR006626">
    <property type="entry name" value="PbH1"/>
</dbReference>
<dbReference type="Pfam" id="PF18962">
    <property type="entry name" value="Por_Secre_tail"/>
    <property type="match status" value="1"/>
</dbReference>
<dbReference type="OrthoDB" id="626902at2"/>
<name>A0A1B8ZGG3_9FLAO</name>
<dbReference type="InterPro" id="IPR026444">
    <property type="entry name" value="Secre_tail"/>
</dbReference>
<dbReference type="Gene3D" id="2.160.20.10">
    <property type="entry name" value="Single-stranded right-handed beta-helix, Pectin lyase-like"/>
    <property type="match status" value="1"/>
</dbReference>
<comment type="caution">
    <text evidence="4">The sequence shown here is derived from an EMBL/GenBank/DDBJ whole genome shotgun (WGS) entry which is preliminary data.</text>
</comment>
<dbReference type="SMART" id="SM00710">
    <property type="entry name" value="PbH1"/>
    <property type="match status" value="6"/>
</dbReference>
<protein>
    <recommendedName>
        <fullName evidence="3">Secretion system C-terminal sorting domain-containing protein</fullName>
    </recommendedName>
</protein>
<dbReference type="InterPro" id="IPR012334">
    <property type="entry name" value="Pectin_lyas_fold"/>
</dbReference>
<dbReference type="InterPro" id="IPR011050">
    <property type="entry name" value="Pectin_lyase_fold/virulence"/>
</dbReference>
<evidence type="ECO:0000259" key="3">
    <source>
        <dbReference type="Pfam" id="PF18962"/>
    </source>
</evidence>
<evidence type="ECO:0000256" key="2">
    <source>
        <dbReference type="SAM" id="SignalP"/>
    </source>
</evidence>
<dbReference type="RefSeq" id="WP_065395102.1">
    <property type="nucleotide sequence ID" value="NZ_MAYH01000034.1"/>
</dbReference>
<proteinExistence type="predicted"/>
<accession>A0A1B8ZGG3</accession>
<keyword evidence="1 2" id="KW-0732">Signal</keyword>
<dbReference type="Proteomes" id="UP000092651">
    <property type="component" value="Unassembled WGS sequence"/>
</dbReference>
<evidence type="ECO:0000313" key="4">
    <source>
        <dbReference type="EMBL" id="OCA70693.1"/>
    </source>
</evidence>
<dbReference type="NCBIfam" id="TIGR04183">
    <property type="entry name" value="Por_Secre_tail"/>
    <property type="match status" value="1"/>
</dbReference>
<evidence type="ECO:0000313" key="5">
    <source>
        <dbReference type="Proteomes" id="UP000092651"/>
    </source>
</evidence>
<organism evidence="4 5">
    <name type="scientific">Chryseobacterium artocarpi</name>
    <dbReference type="NCBI Taxonomy" id="1414727"/>
    <lineage>
        <taxon>Bacteria</taxon>
        <taxon>Pseudomonadati</taxon>
        <taxon>Bacteroidota</taxon>
        <taxon>Flavobacteriia</taxon>
        <taxon>Flavobacteriales</taxon>
        <taxon>Weeksellaceae</taxon>
        <taxon>Chryseobacterium group</taxon>
        <taxon>Chryseobacterium</taxon>
    </lineage>
</organism>
<feature type="signal peptide" evidence="2">
    <location>
        <begin position="1"/>
        <end position="19"/>
    </location>
</feature>
<feature type="chain" id="PRO_5008620671" description="Secretion system C-terminal sorting domain-containing protein" evidence="2">
    <location>
        <begin position="20"/>
        <end position="590"/>
    </location>
</feature>
<sequence length="590" mass="60574">MNKILLCLVTCLAASELNAQVSLSATAGTTTGTYTTLMSAFEAINAGTHQGAITIDITADVTETTTAVLNASSGTSNYSSVLVKPATGVNATISGASPVGIIKVNGGDNLTIEGSNNGTSSRNLTISNTFTAITGTSPAVVVITSTATDGSDNITVRNTNIAGSSSTGTIAGIIVAGSTLGAAEVSNNNFTAINNTFVRAQNGIFAIGNATVTAGGYIIKNNVIGSTVVADKMLFRGIALQHAQNFEISGNTITGVVLVPTSIAIASGILVGANVLNGNVFNNKISEVRSTNTAGYGAAGIYLNSSNIASNISVYNNIVSGVAGYGYNGGGTVADNGNGIAINNGGGYKLYYNTVVMNVNQSVAGRPAALNISTPITAAEALDIKNNIFVNSQTQAGEKYVLYSAAPSTIFSINNNNYFSSGTNLGYIGGAAKATLADIQTAFGGNTNSLNVLPVFVSTTDFHISNSGNVALDNKGTPIAGITLDADGNTRNATTPDLGAFEFTVESMAVNDVSKKKINLYPNPVVDYLYINNDGKIRNVEVYNISGQKVLNETVNAEKASVDMRKVPVGVYILKVNTERGSESTKIIKK</sequence>
<gene>
    <name evidence="4" type="ORF">BBI01_12165</name>
</gene>
<reference evidence="4 5" key="1">
    <citation type="submission" date="2016-07" db="EMBL/GenBank/DDBJ databases">
        <authorList>
            <person name="Jeong J.-J."/>
            <person name="Kim D.W."/>
            <person name="Sang M.K."/>
            <person name="Choi I.-G."/>
            <person name="Kim K.D."/>
        </authorList>
    </citation>
    <scope>NUCLEOTIDE SEQUENCE [LARGE SCALE GENOMIC DNA]</scope>
    <source>
        <strain evidence="4 5">UTM-3</strain>
    </source>
</reference>
<dbReference type="AlphaFoldDB" id="A0A1B8ZGG3"/>
<feature type="domain" description="Secretion system C-terminal sorting" evidence="3">
    <location>
        <begin position="520"/>
        <end position="588"/>
    </location>
</feature>
<keyword evidence="5" id="KW-1185">Reference proteome</keyword>
<dbReference type="SUPFAM" id="SSF51126">
    <property type="entry name" value="Pectin lyase-like"/>
    <property type="match status" value="2"/>
</dbReference>